<comment type="caution">
    <text evidence="1">The sequence shown here is derived from an EMBL/GenBank/DDBJ whole genome shotgun (WGS) entry which is preliminary data.</text>
</comment>
<accession>A0A5M3Q1E2</accession>
<dbReference type="AlphaFoldDB" id="A0A5M3Q1E2"/>
<protein>
    <submittedName>
        <fullName evidence="1">Uncharacterized protein</fullName>
    </submittedName>
</protein>
<dbReference type="Proteomes" id="UP000387223">
    <property type="component" value="Unassembled WGS sequence"/>
</dbReference>
<sequence length="139" mass="15558">MAIKLLIDPVQSFKKTVAEIAYKLILHANRYANPRSLDDEAQAEMCSDFRNLSSQLMSAHQLIPGYKLSAKLFGLPNEKNVVKASKNLIALHNGHQGRLANQGILNCYSAQRVREALGIYIPEGEYLDPEHEVVRAKNN</sequence>
<gene>
    <name evidence="1" type="ORF">MSSD14B_27020</name>
</gene>
<evidence type="ECO:0000313" key="2">
    <source>
        <dbReference type="Proteomes" id="UP000387223"/>
    </source>
</evidence>
<organism evidence="1 2">
    <name type="scientific">Marinobacter salsuginis</name>
    <dbReference type="NCBI Taxonomy" id="418719"/>
    <lineage>
        <taxon>Bacteria</taxon>
        <taxon>Pseudomonadati</taxon>
        <taxon>Pseudomonadota</taxon>
        <taxon>Gammaproteobacteria</taxon>
        <taxon>Pseudomonadales</taxon>
        <taxon>Marinobacteraceae</taxon>
        <taxon>Marinobacter</taxon>
    </lineage>
</organism>
<reference evidence="1 2" key="1">
    <citation type="journal article" date="2019" name="J. Gen. Appl. Microbiol.">
        <title>Aerobic degradation of cis-dichloroethene by the marine bacterium Marinobacter salsuginis strain 5N-3.</title>
        <authorList>
            <person name="Inoue Y."/>
            <person name="Fukunaga Y."/>
            <person name="Katsumata H."/>
            <person name="Ohji S."/>
            <person name="Hosoyama A."/>
            <person name="Mori K."/>
            <person name="Ando K."/>
        </authorList>
    </citation>
    <scope>NUCLEOTIDE SEQUENCE [LARGE SCALE GENOMIC DNA]</scope>
    <source>
        <strain evidence="1 2">NBRC 109114</strain>
    </source>
</reference>
<name>A0A5M3Q1E2_9GAMM</name>
<evidence type="ECO:0000313" key="1">
    <source>
        <dbReference type="EMBL" id="GBO89034.1"/>
    </source>
</evidence>
<dbReference type="EMBL" id="BGZI01000018">
    <property type="protein sequence ID" value="GBO89034.1"/>
    <property type="molecule type" value="Genomic_DNA"/>
</dbReference>
<proteinExistence type="predicted"/>